<keyword evidence="2" id="KW-1185">Reference proteome</keyword>
<evidence type="ECO:0000313" key="1">
    <source>
        <dbReference type="EMBL" id="TDP92053.1"/>
    </source>
</evidence>
<reference evidence="1 2" key="1">
    <citation type="submission" date="2019-03" db="EMBL/GenBank/DDBJ databases">
        <title>Genomic Encyclopedia of Type Strains, Phase IV (KMG-IV): sequencing the most valuable type-strain genomes for metagenomic binning, comparative biology and taxonomic classification.</title>
        <authorList>
            <person name="Goeker M."/>
        </authorList>
    </citation>
    <scope>NUCLEOTIDE SEQUENCE [LARGE SCALE GENOMIC DNA]</scope>
    <source>
        <strain evidence="1 2">DSM 45361</strain>
    </source>
</reference>
<dbReference type="InterPro" id="IPR046030">
    <property type="entry name" value="DUF5988"/>
</dbReference>
<dbReference type="EMBL" id="SNXZ01000008">
    <property type="protein sequence ID" value="TDP92053.1"/>
    <property type="molecule type" value="Genomic_DNA"/>
</dbReference>
<dbReference type="AlphaFoldDB" id="A0A4R6RYN2"/>
<protein>
    <submittedName>
        <fullName evidence="1">Uncharacterized protein</fullName>
    </submittedName>
</protein>
<dbReference type="RefSeq" id="WP_133853603.1">
    <property type="nucleotide sequence ID" value="NZ_SNXZ01000008.1"/>
</dbReference>
<accession>A0A4R6RYN2</accession>
<evidence type="ECO:0000313" key="2">
    <source>
        <dbReference type="Proteomes" id="UP000295444"/>
    </source>
</evidence>
<proteinExistence type="predicted"/>
<name>A0A4R6RYN2_LABRH</name>
<organism evidence="1 2">
    <name type="scientific">Labedaea rhizosphaerae</name>
    <dbReference type="NCBI Taxonomy" id="598644"/>
    <lineage>
        <taxon>Bacteria</taxon>
        <taxon>Bacillati</taxon>
        <taxon>Actinomycetota</taxon>
        <taxon>Actinomycetes</taxon>
        <taxon>Pseudonocardiales</taxon>
        <taxon>Pseudonocardiaceae</taxon>
        <taxon>Labedaea</taxon>
    </lineage>
</organism>
<dbReference type="OrthoDB" id="3402203at2"/>
<dbReference type="Pfam" id="PF19450">
    <property type="entry name" value="DUF5988"/>
    <property type="match status" value="1"/>
</dbReference>
<comment type="caution">
    <text evidence="1">The sequence shown here is derived from an EMBL/GenBank/DDBJ whole genome shotgun (WGS) entry which is preliminary data.</text>
</comment>
<gene>
    <name evidence="1" type="ORF">EV186_108266</name>
</gene>
<sequence length="72" mass="7697">MTTTDIVNATVTVLLAGGPPTLPDAQRIVTVSGGTDRVKLRFGGGYEHFVDSGESADDLRVFQWCDRTAIAE</sequence>
<dbReference type="Proteomes" id="UP000295444">
    <property type="component" value="Unassembled WGS sequence"/>
</dbReference>